<evidence type="ECO:0000259" key="2">
    <source>
        <dbReference type="PROSITE" id="PS50006"/>
    </source>
</evidence>
<organism evidence="3 4">
    <name type="scientific">Photobacterium halotolerans</name>
    <dbReference type="NCBI Taxonomy" id="265726"/>
    <lineage>
        <taxon>Bacteria</taxon>
        <taxon>Pseudomonadati</taxon>
        <taxon>Pseudomonadota</taxon>
        <taxon>Gammaproteobacteria</taxon>
        <taxon>Vibrionales</taxon>
        <taxon>Vibrionaceae</taxon>
        <taxon>Photobacterium</taxon>
    </lineage>
</organism>
<evidence type="ECO:0000313" key="3">
    <source>
        <dbReference type="EMBL" id="KKD00511.1"/>
    </source>
</evidence>
<sequence length="452" mass="50684">MTHKTLILKVNSAPEEYVGAKQMEFDSQGGTIGRSDQSLFHLDDHNKYLSATHALITCYNGEYYLNDISTNGTFINGKRALKSQPTVLQEGDSISMGRYEFSAGFENEVQHINLAEDIMPDMKSNDPVDSLNLILPPESEIVGEGTIEDLFLPQDEKADSTEPLAYLQEMNDEAESLIEDEEPKQFTDYNATQRQILDDSESIHSEMDVPSLIPEDWNAVNDSDSVAKNAEAFSSPGHFSKQAVPAAHLTSYAQQPSQPSVAEPPTQSKSVSTFSKHVETAVLHAEQAFLDGLGIPSELHHLCDENWFRQMGQSLKGCLDSLNAELHCSLVMAGDSESAKPHILDSMMSLYQQSILEPYELIEHIQEELDAHRSRLLQARESLFQQQLEALSPLTFESQQKTGGGWLKSQRNWKAYQAYFSEQQSNWRAGEKHGFDTSLESKYRELLQEQNA</sequence>
<keyword evidence="4" id="KW-1185">Reference proteome</keyword>
<comment type="caution">
    <text evidence="3">The sequence shown here is derived from an EMBL/GenBank/DDBJ whole genome shotgun (WGS) entry which is preliminary data.</text>
</comment>
<dbReference type="EMBL" id="JWYV01000004">
    <property type="protein sequence ID" value="KKD00511.1"/>
    <property type="molecule type" value="Genomic_DNA"/>
</dbReference>
<dbReference type="InterPro" id="IPR008984">
    <property type="entry name" value="SMAD_FHA_dom_sf"/>
</dbReference>
<dbReference type="STRING" id="265726.KY46_07770"/>
<protein>
    <recommendedName>
        <fullName evidence="2">FHA domain-containing protein</fullName>
    </recommendedName>
</protein>
<feature type="compositionally biased region" description="Polar residues" evidence="1">
    <location>
        <begin position="251"/>
        <end position="273"/>
    </location>
</feature>
<dbReference type="InterPro" id="IPR000253">
    <property type="entry name" value="FHA_dom"/>
</dbReference>
<accession>A0A0F5VEA9</accession>
<evidence type="ECO:0000256" key="1">
    <source>
        <dbReference type="SAM" id="MobiDB-lite"/>
    </source>
</evidence>
<gene>
    <name evidence="3" type="ORF">KY46_07770</name>
</gene>
<dbReference type="Proteomes" id="UP000033633">
    <property type="component" value="Unassembled WGS sequence"/>
</dbReference>
<feature type="region of interest" description="Disordered" evidence="1">
    <location>
        <begin position="250"/>
        <end position="273"/>
    </location>
</feature>
<dbReference type="RefSeq" id="WP_046220056.1">
    <property type="nucleotide sequence ID" value="NZ_JWYV01000004.1"/>
</dbReference>
<dbReference type="Pfam" id="PF00498">
    <property type="entry name" value="FHA"/>
    <property type="match status" value="1"/>
</dbReference>
<dbReference type="AlphaFoldDB" id="A0A0F5VEA9"/>
<name>A0A0F5VEA9_9GAMM</name>
<dbReference type="OrthoDB" id="273564at2"/>
<dbReference type="Gene3D" id="2.60.200.20">
    <property type="match status" value="1"/>
</dbReference>
<evidence type="ECO:0000313" key="4">
    <source>
        <dbReference type="Proteomes" id="UP000033633"/>
    </source>
</evidence>
<dbReference type="SMART" id="SM00240">
    <property type="entry name" value="FHA"/>
    <property type="match status" value="1"/>
</dbReference>
<dbReference type="Pfam" id="PF20232">
    <property type="entry name" value="T6SS_FHA_C"/>
    <property type="match status" value="1"/>
</dbReference>
<dbReference type="PATRIC" id="fig|265726.11.peg.3622"/>
<reference evidence="3 4" key="1">
    <citation type="submission" date="2014-12" db="EMBL/GenBank/DDBJ databases">
        <title>Mercury Reductase activity and rhizosphere competence traits in the genome of root associated Photobacterium halotolerans MELD1.</title>
        <authorList>
            <person name="Mathew D.C."/>
            <person name="Huang C.-C."/>
        </authorList>
    </citation>
    <scope>NUCLEOTIDE SEQUENCE [LARGE SCALE GENOMIC DNA]</scope>
    <source>
        <strain evidence="3 4">MELD1</strain>
    </source>
</reference>
<proteinExistence type="predicted"/>
<dbReference type="PROSITE" id="PS50006">
    <property type="entry name" value="FHA_DOMAIN"/>
    <property type="match status" value="1"/>
</dbReference>
<dbReference type="CDD" id="cd00060">
    <property type="entry name" value="FHA"/>
    <property type="match status" value="1"/>
</dbReference>
<feature type="domain" description="FHA" evidence="2">
    <location>
        <begin position="30"/>
        <end position="80"/>
    </location>
</feature>
<dbReference type="SUPFAM" id="SSF49879">
    <property type="entry name" value="SMAD/FHA domain"/>
    <property type="match status" value="1"/>
</dbReference>
<dbReference type="InterPro" id="IPR046883">
    <property type="entry name" value="T6SS_FHA_C"/>
</dbReference>